<comment type="similarity">
    <text evidence="1 6 7">Belongs to the peptidase S8 family.</text>
</comment>
<evidence type="ECO:0000256" key="4">
    <source>
        <dbReference type="ARBA" id="ARBA00022825"/>
    </source>
</evidence>
<dbReference type="PIRSF" id="PIRSF037854">
    <property type="entry name" value="Dihydropyridine_esterase"/>
    <property type="match status" value="1"/>
</dbReference>
<dbReference type="PROSITE" id="PS00137">
    <property type="entry name" value="SUBTILASE_HIS"/>
    <property type="match status" value="1"/>
</dbReference>
<dbReference type="PROSITE" id="PS51892">
    <property type="entry name" value="SUBTILASE"/>
    <property type="match status" value="1"/>
</dbReference>
<evidence type="ECO:0000256" key="1">
    <source>
        <dbReference type="ARBA" id="ARBA00011073"/>
    </source>
</evidence>
<feature type="active site" description="Charge relay system" evidence="5 6">
    <location>
        <position position="243"/>
    </location>
</feature>
<dbReference type="InterPro" id="IPR000209">
    <property type="entry name" value="Peptidase_S8/S53_dom"/>
</dbReference>
<evidence type="ECO:0000313" key="11">
    <source>
        <dbReference type="Proteomes" id="UP001206128"/>
    </source>
</evidence>
<proteinExistence type="inferred from homology"/>
<comment type="caution">
    <text evidence="10">The sequence shown here is derived from an EMBL/GenBank/DDBJ whole genome shotgun (WGS) entry which is preliminary data.</text>
</comment>
<feature type="active site" description="Charge relay system" evidence="5 6">
    <location>
        <position position="275"/>
    </location>
</feature>
<dbReference type="InterPro" id="IPR023828">
    <property type="entry name" value="Peptidase_S8_Ser-AS"/>
</dbReference>
<sequence>MHSRERRLTRGRRLTTRLGAGALALGLAVGTAQQAVASPANTAAPAALAGPAATTDQAGNTTVTLITGDQVVLGPNGARSVRPGPGREHIAFTTQQLNGHLHVVPVDAAPLVASGKLDPRLFDITQLIEFGYDDAHRDTLPLIIKHPTGQARASLAVQGTAVTQDLPSINGTAVATGKANATALWEAVTAPAGSVRSTAAGVDTVWLDGKRQASLDRSVAQIGAPTAWEAGYTGDGVTVAVLDSGVDQTHPDLTTQEIGEKNFTDTESAVDNFGHGTHVASIIAGTGAKSGGKYRGVAPGAKLLDGKVLDDNGYGQESWILAAMQWAAESGAKIANLSLGGLDTPEVDPLEEAVNTLSEQYGILFAIAAGNSGPNTETVGSPGSADAALTVGAVDRDESLAPFSSRGPRVNDGAIKPDITAPGVDIVAARHSAGTIGAPVEDGYVALSGTSMATPHVAGSAALLAQLHPDWTGARLKAALVGSAKPNPTLSVFEQGAGRVDVAKAITQTLTSTPGIVSLGVARWPHHDDQPITHSVTYHNSGTTDLTLNLALSVTGPDGQPAPAGLFTVTPTQLTVPAGGSAETTITADTTRGSVDGVYTGALVAGAGGTEAVRTPLAVNREVESYDLTVHYTGPDGQPAWSASSTLLNLATAKATSASAVAGTATVRVPRGDYALDNNVFTLTGENQYRYAWLPQPKFSVTGDATLEVDARQAKPSTITPPDPAARFALGDFSLTVRTAVGRYSFGWVLQRGDGLGILSTTQLGPETPAEGTSAWIGTQWASPTGAATFYDLTWPLPRVPTGFTAEVRTDELAEVRSELNGPAGQRGQWGLISTGPNGAGGWVALSDVSLPTTATDFVTTDEVSWSGLLDQLTSETDPGGFPVVEAEFVSPARTYRAGERFTERFNRGPFGPGAPNDQRIGGVFRVGDVLYPALPLFTDSAGNYGNSTVDKARTVLSLGGEVIGETNLPGRGQFTVPAAQGRYTLETTAERGTRFDVSSTVSATWTFTSGHADGPDPVAVPISAVRFTPTLDAANTAPAGVRFDVPVSVQGTARLRTVEVSYDDGATWKRVPVVHGTAKLVHPAKAGFVSLRATASGRDNGVEQTIIRAYKIA</sequence>
<dbReference type="SUPFAM" id="SSF52743">
    <property type="entry name" value="Subtilisin-like"/>
    <property type="match status" value="1"/>
</dbReference>
<keyword evidence="11" id="KW-1185">Reference proteome</keyword>
<evidence type="ECO:0000256" key="6">
    <source>
        <dbReference type="PROSITE-ProRule" id="PRU01240"/>
    </source>
</evidence>
<dbReference type="Gene3D" id="2.60.40.10">
    <property type="entry name" value="Immunoglobulins"/>
    <property type="match status" value="1"/>
</dbReference>
<keyword evidence="3 6" id="KW-0378">Hydrolase</keyword>
<gene>
    <name evidence="10" type="ORF">LX83_005180</name>
</gene>
<dbReference type="InterPro" id="IPR036852">
    <property type="entry name" value="Peptidase_S8/S53_dom_sf"/>
</dbReference>
<accession>A0AAE3GHG5</accession>
<dbReference type="GO" id="GO:0004252">
    <property type="term" value="F:serine-type endopeptidase activity"/>
    <property type="evidence" value="ECO:0007669"/>
    <property type="project" value="UniProtKB-UniRule"/>
</dbReference>
<dbReference type="CDD" id="cd07487">
    <property type="entry name" value="Peptidases_S8_1"/>
    <property type="match status" value="1"/>
</dbReference>
<dbReference type="InterPro" id="IPR050131">
    <property type="entry name" value="Peptidase_S8_subtilisin-like"/>
</dbReference>
<evidence type="ECO:0000256" key="2">
    <source>
        <dbReference type="ARBA" id="ARBA00022670"/>
    </source>
</evidence>
<keyword evidence="8" id="KW-0732">Signal</keyword>
<dbReference type="EMBL" id="JAMTCK010000013">
    <property type="protein sequence ID" value="MCP2168302.1"/>
    <property type="molecule type" value="Genomic_DNA"/>
</dbReference>
<feature type="chain" id="PRO_5042122426" evidence="8">
    <location>
        <begin position="38"/>
        <end position="1114"/>
    </location>
</feature>
<feature type="domain" description="Peptidase S8/S53" evidence="9">
    <location>
        <begin position="234"/>
        <end position="498"/>
    </location>
</feature>
<dbReference type="InterPro" id="IPR013783">
    <property type="entry name" value="Ig-like_fold"/>
</dbReference>
<dbReference type="Gene3D" id="3.40.50.200">
    <property type="entry name" value="Peptidase S8/S53 domain"/>
    <property type="match status" value="1"/>
</dbReference>
<evidence type="ECO:0000313" key="10">
    <source>
        <dbReference type="EMBL" id="MCP2168302.1"/>
    </source>
</evidence>
<dbReference type="Pfam" id="PF00082">
    <property type="entry name" value="Peptidase_S8"/>
    <property type="match status" value="1"/>
</dbReference>
<dbReference type="GO" id="GO:0005975">
    <property type="term" value="P:carbohydrate metabolic process"/>
    <property type="evidence" value="ECO:0007669"/>
    <property type="project" value="UniProtKB-ARBA"/>
</dbReference>
<dbReference type="PANTHER" id="PTHR43806">
    <property type="entry name" value="PEPTIDASE S8"/>
    <property type="match status" value="1"/>
</dbReference>
<feature type="active site" description="Charge relay system" evidence="5 6">
    <location>
        <position position="451"/>
    </location>
</feature>
<keyword evidence="4 6" id="KW-0720">Serine protease</keyword>
<keyword evidence="2 6" id="KW-0645">Protease</keyword>
<dbReference type="InterPro" id="IPR023827">
    <property type="entry name" value="Peptidase_S8_Asp-AS"/>
</dbReference>
<name>A0AAE3GHG5_9PSEU</name>
<evidence type="ECO:0000256" key="8">
    <source>
        <dbReference type="SAM" id="SignalP"/>
    </source>
</evidence>
<dbReference type="PANTHER" id="PTHR43806:SF11">
    <property type="entry name" value="CEREVISIN-RELATED"/>
    <property type="match status" value="1"/>
</dbReference>
<dbReference type="AlphaFoldDB" id="A0AAE3GHG5"/>
<dbReference type="InterPro" id="IPR017297">
    <property type="entry name" value="Peptidase_S8A_DPH-A"/>
</dbReference>
<dbReference type="Proteomes" id="UP001206128">
    <property type="component" value="Unassembled WGS sequence"/>
</dbReference>
<organism evidence="10 11">
    <name type="scientific">Goodfellowiella coeruleoviolacea</name>
    <dbReference type="NCBI Taxonomy" id="334858"/>
    <lineage>
        <taxon>Bacteria</taxon>
        <taxon>Bacillati</taxon>
        <taxon>Actinomycetota</taxon>
        <taxon>Actinomycetes</taxon>
        <taxon>Pseudonocardiales</taxon>
        <taxon>Pseudonocardiaceae</taxon>
        <taxon>Goodfellowiella</taxon>
    </lineage>
</organism>
<evidence type="ECO:0000259" key="9">
    <source>
        <dbReference type="Pfam" id="PF00082"/>
    </source>
</evidence>
<dbReference type="PRINTS" id="PR00723">
    <property type="entry name" value="SUBTILISIN"/>
</dbReference>
<dbReference type="InterPro" id="IPR015500">
    <property type="entry name" value="Peptidase_S8_subtilisin-rel"/>
</dbReference>
<reference evidence="10" key="1">
    <citation type="submission" date="2022-06" db="EMBL/GenBank/DDBJ databases">
        <title>Genomic Encyclopedia of Archaeal and Bacterial Type Strains, Phase II (KMG-II): from individual species to whole genera.</title>
        <authorList>
            <person name="Goeker M."/>
        </authorList>
    </citation>
    <scope>NUCLEOTIDE SEQUENCE</scope>
    <source>
        <strain evidence="10">DSM 43935</strain>
    </source>
</reference>
<evidence type="ECO:0000256" key="5">
    <source>
        <dbReference type="PIRSR" id="PIRSR615500-1"/>
    </source>
</evidence>
<dbReference type="InterPro" id="IPR022398">
    <property type="entry name" value="Peptidase_S8_His-AS"/>
</dbReference>
<feature type="signal peptide" evidence="8">
    <location>
        <begin position="1"/>
        <end position="37"/>
    </location>
</feature>
<protein>
    <submittedName>
        <fullName evidence="10">Subtilase family protein</fullName>
    </submittedName>
</protein>
<evidence type="ECO:0000256" key="7">
    <source>
        <dbReference type="RuleBase" id="RU003355"/>
    </source>
</evidence>
<dbReference type="GO" id="GO:0006508">
    <property type="term" value="P:proteolysis"/>
    <property type="evidence" value="ECO:0007669"/>
    <property type="project" value="UniProtKB-KW"/>
</dbReference>
<evidence type="ECO:0000256" key="3">
    <source>
        <dbReference type="ARBA" id="ARBA00022801"/>
    </source>
</evidence>
<dbReference type="PROSITE" id="PS00138">
    <property type="entry name" value="SUBTILASE_SER"/>
    <property type="match status" value="1"/>
</dbReference>
<dbReference type="PROSITE" id="PS00136">
    <property type="entry name" value="SUBTILASE_ASP"/>
    <property type="match status" value="1"/>
</dbReference>